<name>A0A2W5PMK4_VARPD</name>
<comment type="caution">
    <text evidence="2">The sequence shown here is derived from an EMBL/GenBank/DDBJ whole genome shotgun (WGS) entry which is preliminary data.</text>
</comment>
<evidence type="ECO:0000313" key="3">
    <source>
        <dbReference type="Proteomes" id="UP000249135"/>
    </source>
</evidence>
<keyword evidence="1" id="KW-0472">Membrane</keyword>
<keyword evidence="1" id="KW-1133">Transmembrane helix</keyword>
<sequence length="161" mass="17588">MHSAPSVSYPVGRSRIGRTILWIIWAIGACCTYAWRYQNDSSDTRWATVLGAFVVASLALAWALRPQAARVLRWDGAFWSLSGARPMGMAEAAVALDLQGTLLLRLQEAGRATQWVWAERAAAPERWNAMRRAVYCRAPGLQDAGLPTAVAPAPRTPDLPA</sequence>
<feature type="transmembrane region" description="Helical" evidence="1">
    <location>
        <begin position="20"/>
        <end position="38"/>
    </location>
</feature>
<keyword evidence="1" id="KW-0812">Transmembrane</keyword>
<evidence type="ECO:0000313" key="2">
    <source>
        <dbReference type="EMBL" id="PZQ65938.1"/>
    </source>
</evidence>
<organism evidence="2 3">
    <name type="scientific">Variovorax paradoxus</name>
    <dbReference type="NCBI Taxonomy" id="34073"/>
    <lineage>
        <taxon>Bacteria</taxon>
        <taxon>Pseudomonadati</taxon>
        <taxon>Pseudomonadota</taxon>
        <taxon>Betaproteobacteria</taxon>
        <taxon>Burkholderiales</taxon>
        <taxon>Comamonadaceae</taxon>
        <taxon>Variovorax</taxon>
    </lineage>
</organism>
<dbReference type="AlphaFoldDB" id="A0A2W5PMK4"/>
<accession>A0A2W5PMK4</accession>
<gene>
    <name evidence="2" type="ORF">DI563_25045</name>
</gene>
<reference evidence="2 3" key="1">
    <citation type="submission" date="2017-08" db="EMBL/GenBank/DDBJ databases">
        <title>Infants hospitalized years apart are colonized by the same room-sourced microbial strains.</title>
        <authorList>
            <person name="Brooks B."/>
            <person name="Olm M.R."/>
            <person name="Firek B.A."/>
            <person name="Baker R."/>
            <person name="Thomas B.C."/>
            <person name="Morowitz M.J."/>
            <person name="Banfield J.F."/>
        </authorList>
    </citation>
    <scope>NUCLEOTIDE SEQUENCE [LARGE SCALE GENOMIC DNA]</scope>
    <source>
        <strain evidence="2">S2_005_003_R2_41</strain>
    </source>
</reference>
<dbReference type="Proteomes" id="UP000249135">
    <property type="component" value="Unassembled WGS sequence"/>
</dbReference>
<protein>
    <submittedName>
        <fullName evidence="2">Uncharacterized protein</fullName>
    </submittedName>
</protein>
<evidence type="ECO:0000256" key="1">
    <source>
        <dbReference type="SAM" id="Phobius"/>
    </source>
</evidence>
<feature type="transmembrane region" description="Helical" evidence="1">
    <location>
        <begin position="44"/>
        <end position="64"/>
    </location>
</feature>
<proteinExistence type="predicted"/>
<dbReference type="EMBL" id="QFPP01000474">
    <property type="protein sequence ID" value="PZQ65938.1"/>
    <property type="molecule type" value="Genomic_DNA"/>
</dbReference>